<keyword evidence="2" id="KW-0812">Transmembrane</keyword>
<dbReference type="Proteomes" id="UP000693738">
    <property type="component" value="Unassembled WGS sequence"/>
</dbReference>
<keyword evidence="2" id="KW-1133">Transmembrane helix</keyword>
<name>A0A8J2NIN9_FUSEQ</name>
<feature type="region of interest" description="Disordered" evidence="1">
    <location>
        <begin position="339"/>
        <end position="408"/>
    </location>
</feature>
<feature type="compositionally biased region" description="Basic and acidic residues" evidence="1">
    <location>
        <begin position="376"/>
        <end position="386"/>
    </location>
</feature>
<feature type="transmembrane region" description="Helical" evidence="2">
    <location>
        <begin position="438"/>
        <end position="456"/>
    </location>
</feature>
<accession>A0A8J2NIN9</accession>
<dbReference type="EMBL" id="CAJSTJ010000164">
    <property type="protein sequence ID" value="CAG7564277.1"/>
    <property type="molecule type" value="Genomic_DNA"/>
</dbReference>
<keyword evidence="2" id="KW-0472">Membrane</keyword>
<feature type="region of interest" description="Disordered" evidence="1">
    <location>
        <begin position="277"/>
        <end position="321"/>
    </location>
</feature>
<sequence>MGALISVVSEYDPAVVAEAIFNGPGVTVQGASWINIAEADSSPAGTFTNGPYGIGSGGILTNGLASDAGPGIVGSPPNTDNVFPGSEEYCGSETFDATILQVQIEIDDEYEGVEVEFILSSVEYIEYVQGRPDPIGIYLDGTLWSIDESNLGIIATSEYLNGEIGISEFDKVDSGNEMNRATRYDSSSPPLLIGIPANPGEHTMIFAICDSADGDLDSGLMVKAKGCKDCNPQLRINYVSTTTTTGSTSFTSTTKAIGTESGTVLFGVPAEEIMTTAEDVTTTTADFTTTQELTTTATDASTTNESSATTDTATNTESQESKPFVASPVEIGFHHPKPIIQAKPTKAHYNPLPPVSEEDDSPDVHALLGDNQPQVHPKDDFSKKPQVEAPKAPINEPRPVDQAHPTSQFVGGYDIRTTTLPTWNVLSEVPVIVSTATMSFPIFGTVFLVFTFASLLNSM</sequence>
<gene>
    <name evidence="3" type="ORF">FEQUK3_LOCUS9992</name>
</gene>
<dbReference type="NCBIfam" id="NF038133">
    <property type="entry name" value="choice_anch_L"/>
    <property type="match status" value="1"/>
</dbReference>
<dbReference type="InterPro" id="IPR049804">
    <property type="entry name" value="Choice_anch_L"/>
</dbReference>
<evidence type="ECO:0000256" key="2">
    <source>
        <dbReference type="SAM" id="Phobius"/>
    </source>
</evidence>
<protein>
    <submittedName>
        <fullName evidence="3">Uncharacterized protein</fullName>
    </submittedName>
</protein>
<organism evidence="3 4">
    <name type="scientific">Fusarium equiseti</name>
    <name type="common">Fusarium scirpi</name>
    <dbReference type="NCBI Taxonomy" id="61235"/>
    <lineage>
        <taxon>Eukaryota</taxon>
        <taxon>Fungi</taxon>
        <taxon>Dikarya</taxon>
        <taxon>Ascomycota</taxon>
        <taxon>Pezizomycotina</taxon>
        <taxon>Sordariomycetes</taxon>
        <taxon>Hypocreomycetidae</taxon>
        <taxon>Hypocreales</taxon>
        <taxon>Nectriaceae</taxon>
        <taxon>Fusarium</taxon>
        <taxon>Fusarium incarnatum-equiseti species complex</taxon>
    </lineage>
</organism>
<evidence type="ECO:0000313" key="3">
    <source>
        <dbReference type="EMBL" id="CAG7564277.1"/>
    </source>
</evidence>
<proteinExistence type="predicted"/>
<feature type="compositionally biased region" description="Low complexity" evidence="1">
    <location>
        <begin position="277"/>
        <end position="318"/>
    </location>
</feature>
<evidence type="ECO:0000256" key="1">
    <source>
        <dbReference type="SAM" id="MobiDB-lite"/>
    </source>
</evidence>
<comment type="caution">
    <text evidence="3">The sequence shown here is derived from an EMBL/GenBank/DDBJ whole genome shotgun (WGS) entry which is preliminary data.</text>
</comment>
<reference evidence="3" key="1">
    <citation type="submission" date="2021-05" db="EMBL/GenBank/DDBJ databases">
        <authorList>
            <person name="Khan N."/>
        </authorList>
    </citation>
    <scope>NUCLEOTIDE SEQUENCE</scope>
</reference>
<dbReference type="AlphaFoldDB" id="A0A8J2NIN9"/>
<evidence type="ECO:0000313" key="4">
    <source>
        <dbReference type="Proteomes" id="UP000693738"/>
    </source>
</evidence>